<feature type="signal peptide" evidence="8">
    <location>
        <begin position="1"/>
        <end position="20"/>
    </location>
</feature>
<proteinExistence type="inferred from homology"/>
<dbReference type="GO" id="GO:0061844">
    <property type="term" value="P:antimicrobial humoral immune response mediated by antimicrobial peptide"/>
    <property type="evidence" value="ECO:0000318"/>
    <property type="project" value="GO_Central"/>
</dbReference>
<protein>
    <recommendedName>
        <fullName evidence="11">Retinoic acid receptor responder protein 2</fullName>
    </recommendedName>
</protein>
<keyword evidence="3" id="KW-0964">Secreted</keyword>
<evidence type="ECO:0000256" key="5">
    <source>
        <dbReference type="ARBA" id="ARBA00022729"/>
    </source>
</evidence>
<keyword evidence="6" id="KW-0044">Antibiotic</keyword>
<evidence type="ECO:0000313" key="9">
    <source>
        <dbReference type="Ensembl" id="ENSMODP00000051330.1"/>
    </source>
</evidence>
<dbReference type="PANTHER" id="PTHR10206:SF2">
    <property type="entry name" value="CATHELICIDIN ANTIMICROBIAL PEPTIDE"/>
    <property type="match status" value="1"/>
</dbReference>
<organism evidence="9 10">
    <name type="scientific">Monodelphis domestica</name>
    <name type="common">Gray short-tailed opossum</name>
    <dbReference type="NCBI Taxonomy" id="13616"/>
    <lineage>
        <taxon>Eukaryota</taxon>
        <taxon>Metazoa</taxon>
        <taxon>Chordata</taxon>
        <taxon>Craniata</taxon>
        <taxon>Vertebrata</taxon>
        <taxon>Euteleostomi</taxon>
        <taxon>Mammalia</taxon>
        <taxon>Metatheria</taxon>
        <taxon>Didelphimorphia</taxon>
        <taxon>Didelphidae</taxon>
        <taxon>Monodelphis</taxon>
    </lineage>
</organism>
<dbReference type="InParanoid" id="A0A5F8GUW0"/>
<accession>A0A5F8GUW0</accession>
<dbReference type="Pfam" id="PF00666">
    <property type="entry name" value="Cathelicidins"/>
    <property type="match status" value="1"/>
</dbReference>
<evidence type="ECO:0000256" key="8">
    <source>
        <dbReference type="SAM" id="SignalP"/>
    </source>
</evidence>
<dbReference type="Bgee" id="ENSMODG00000038114">
    <property type="expression patterns" value="Expressed in placenta and 11 other cell types or tissues"/>
</dbReference>
<evidence type="ECO:0008006" key="11">
    <source>
        <dbReference type="Google" id="ProtNLM"/>
    </source>
</evidence>
<dbReference type="Proteomes" id="UP000002280">
    <property type="component" value="Chromosome 6"/>
</dbReference>
<sequence>MASFRFLLPLLLLGLIEIKAAEISGLSYQDALKVAMSHFHRKSEVKNSYWITATEAQTKWDRKSKEPHHLGFTVQETECLKTETHTLSKCTIKKDGKVKHCQATVQFISHSETDVQVHCSPVPSNQMVKRTKREISKILEEIFSTVIKIFIPKGFYKGIQLVNEIIKENNERQKQKP</sequence>
<dbReference type="AlphaFoldDB" id="A0A5F8GUW0"/>
<dbReference type="InterPro" id="IPR046350">
    <property type="entry name" value="Cystatin_sf"/>
</dbReference>
<evidence type="ECO:0000313" key="10">
    <source>
        <dbReference type="Proteomes" id="UP000002280"/>
    </source>
</evidence>
<dbReference type="FunFam" id="3.10.450.10:FF:000034">
    <property type="entry name" value="Cathelicidin-related peptide Oh-Cath"/>
    <property type="match status" value="1"/>
</dbReference>
<dbReference type="SUPFAM" id="SSF54403">
    <property type="entry name" value="Cystatin/monellin"/>
    <property type="match status" value="1"/>
</dbReference>
<keyword evidence="5 8" id="KW-0732">Signal</keyword>
<dbReference type="GO" id="GO:0050829">
    <property type="term" value="P:defense response to Gram-negative bacterium"/>
    <property type="evidence" value="ECO:0000318"/>
    <property type="project" value="GO_Central"/>
</dbReference>
<dbReference type="GeneTree" id="ENSGT00390000000410"/>
<evidence type="ECO:0000256" key="2">
    <source>
        <dbReference type="ARBA" id="ARBA00005320"/>
    </source>
</evidence>
<dbReference type="Ensembl" id="ENSMODT00000080381.1">
    <property type="protein sequence ID" value="ENSMODP00000051330.1"/>
    <property type="gene ID" value="ENSMODG00000038114.1"/>
</dbReference>
<keyword evidence="7" id="KW-1015">Disulfide bond</keyword>
<keyword evidence="10" id="KW-1185">Reference proteome</keyword>
<evidence type="ECO:0000256" key="1">
    <source>
        <dbReference type="ARBA" id="ARBA00004613"/>
    </source>
</evidence>
<name>A0A5F8GUW0_MONDO</name>
<dbReference type="GO" id="GO:0001530">
    <property type="term" value="F:lipopolysaccharide binding"/>
    <property type="evidence" value="ECO:0000318"/>
    <property type="project" value="GO_Central"/>
</dbReference>
<dbReference type="GO" id="GO:0005615">
    <property type="term" value="C:extracellular space"/>
    <property type="evidence" value="ECO:0000318"/>
    <property type="project" value="GO_Central"/>
</dbReference>
<dbReference type="InterPro" id="IPR001894">
    <property type="entry name" value="Cathelicidin-like"/>
</dbReference>
<comment type="subcellular location">
    <subcellularLocation>
        <location evidence="1">Secreted</location>
    </subcellularLocation>
</comment>
<dbReference type="Gene3D" id="3.10.450.10">
    <property type="match status" value="1"/>
</dbReference>
<evidence type="ECO:0000256" key="4">
    <source>
        <dbReference type="ARBA" id="ARBA00022529"/>
    </source>
</evidence>
<reference evidence="9" key="2">
    <citation type="submission" date="2025-08" db="UniProtKB">
        <authorList>
            <consortium name="Ensembl"/>
        </authorList>
    </citation>
    <scope>IDENTIFICATION</scope>
</reference>
<dbReference type="GO" id="GO:0050830">
    <property type="term" value="P:defense response to Gram-positive bacterium"/>
    <property type="evidence" value="ECO:0000318"/>
    <property type="project" value="GO_Central"/>
</dbReference>
<reference evidence="9 10" key="1">
    <citation type="journal article" date="2007" name="Nature">
        <title>Genome of the marsupial Monodelphis domestica reveals innovation in non-coding sequences.</title>
        <authorList>
            <person name="Mikkelsen T.S."/>
            <person name="Wakefield M.J."/>
            <person name="Aken B."/>
            <person name="Amemiya C.T."/>
            <person name="Chang J.L."/>
            <person name="Duke S."/>
            <person name="Garber M."/>
            <person name="Gentles A.J."/>
            <person name="Goodstadt L."/>
            <person name="Heger A."/>
            <person name="Jurka J."/>
            <person name="Kamal M."/>
            <person name="Mauceli E."/>
            <person name="Searle S.M."/>
            <person name="Sharpe T."/>
            <person name="Baker M.L."/>
            <person name="Batzer M.A."/>
            <person name="Benos P.V."/>
            <person name="Belov K."/>
            <person name="Clamp M."/>
            <person name="Cook A."/>
            <person name="Cuff J."/>
            <person name="Das R."/>
            <person name="Davidow L."/>
            <person name="Deakin J.E."/>
            <person name="Fazzari M.J."/>
            <person name="Glass J.L."/>
            <person name="Grabherr M."/>
            <person name="Greally J.M."/>
            <person name="Gu W."/>
            <person name="Hore T.A."/>
            <person name="Huttley G.A."/>
            <person name="Kleber M."/>
            <person name="Jirtle R.L."/>
            <person name="Koina E."/>
            <person name="Lee J.T."/>
            <person name="Mahony S."/>
            <person name="Marra M.A."/>
            <person name="Miller R.D."/>
            <person name="Nicholls R.D."/>
            <person name="Oda M."/>
            <person name="Papenfuss A.T."/>
            <person name="Parra Z.E."/>
            <person name="Pollock D.D."/>
            <person name="Ray D.A."/>
            <person name="Schein J.E."/>
            <person name="Speed T.P."/>
            <person name="Thompson K."/>
            <person name="VandeBerg J.L."/>
            <person name="Wade C.M."/>
            <person name="Walker J.A."/>
            <person name="Waters P.D."/>
            <person name="Webber C."/>
            <person name="Weidman J.R."/>
            <person name="Xie X."/>
            <person name="Zody M.C."/>
            <person name="Baldwin J."/>
            <person name="Abdouelleil A."/>
            <person name="Abdulkadir J."/>
            <person name="Abebe A."/>
            <person name="Abera B."/>
            <person name="Abreu J."/>
            <person name="Acer S.C."/>
            <person name="Aftuck L."/>
            <person name="Alexander A."/>
            <person name="An P."/>
            <person name="Anderson E."/>
            <person name="Anderson S."/>
            <person name="Arachi H."/>
            <person name="Azer M."/>
            <person name="Bachantsang P."/>
            <person name="Barry A."/>
            <person name="Bayul T."/>
            <person name="Berlin A."/>
            <person name="Bessette D."/>
            <person name="Bloom T."/>
            <person name="Bloom T."/>
            <person name="Boguslavskiy L."/>
            <person name="Bonnet C."/>
            <person name="Boukhgalter B."/>
            <person name="Bourzgui I."/>
            <person name="Brown A."/>
            <person name="Cahill P."/>
            <person name="Channer S."/>
            <person name="Cheshatsang Y."/>
            <person name="Chuda L."/>
            <person name="Citroen M."/>
            <person name="Collymore A."/>
            <person name="Cooke P."/>
            <person name="Costello M."/>
            <person name="D'Aco K."/>
            <person name="Daza R."/>
            <person name="De Haan G."/>
            <person name="DeGray S."/>
            <person name="DeMaso C."/>
            <person name="Dhargay N."/>
            <person name="Dooley K."/>
            <person name="Dooley E."/>
            <person name="Doricent M."/>
            <person name="Dorje P."/>
            <person name="Dorjee K."/>
            <person name="Dupes A."/>
            <person name="Elong R."/>
            <person name="Falk J."/>
            <person name="Farina A."/>
            <person name="Faro S."/>
            <person name="Ferguson D."/>
            <person name="Fisher S."/>
            <person name="Foley C.D."/>
            <person name="Franke A."/>
            <person name="Friedrich D."/>
            <person name="Gadbois L."/>
            <person name="Gearin G."/>
            <person name="Gearin C.R."/>
            <person name="Giannoukos G."/>
            <person name="Goode T."/>
            <person name="Graham J."/>
            <person name="Grandbois E."/>
            <person name="Grewal S."/>
            <person name="Gyaltsen K."/>
            <person name="Hafez N."/>
            <person name="Hagos B."/>
            <person name="Hall J."/>
            <person name="Henson C."/>
            <person name="Hollinger A."/>
            <person name="Honan T."/>
            <person name="Huard M.D."/>
            <person name="Hughes L."/>
            <person name="Hurhula B."/>
            <person name="Husby M.E."/>
            <person name="Kamat A."/>
            <person name="Kanga B."/>
            <person name="Kashin S."/>
            <person name="Khazanovich D."/>
            <person name="Kisner P."/>
            <person name="Lance K."/>
            <person name="Lara M."/>
            <person name="Lee W."/>
            <person name="Lennon N."/>
            <person name="Letendre F."/>
            <person name="LeVine R."/>
            <person name="Lipovsky A."/>
            <person name="Liu X."/>
            <person name="Liu J."/>
            <person name="Liu S."/>
            <person name="Lokyitsang T."/>
            <person name="Lokyitsang Y."/>
            <person name="Lubonja R."/>
            <person name="Lui A."/>
            <person name="MacDonald P."/>
            <person name="Magnisalis V."/>
            <person name="Maru K."/>
            <person name="Matthews C."/>
            <person name="McCusker W."/>
            <person name="McDonough S."/>
            <person name="Mehta T."/>
            <person name="Meldrim J."/>
            <person name="Meneus L."/>
            <person name="Mihai O."/>
            <person name="Mihalev A."/>
            <person name="Mihova T."/>
            <person name="Mittelman R."/>
            <person name="Mlenga V."/>
            <person name="Montmayeur A."/>
            <person name="Mulrain L."/>
            <person name="Navidi A."/>
            <person name="Naylor J."/>
            <person name="Negash T."/>
            <person name="Nguyen T."/>
            <person name="Nguyen N."/>
            <person name="Nicol R."/>
            <person name="Norbu C."/>
            <person name="Norbu N."/>
            <person name="Novod N."/>
            <person name="O'Neill B."/>
            <person name="Osman S."/>
            <person name="Markiewicz E."/>
            <person name="Oyono O.L."/>
            <person name="Patti C."/>
            <person name="Phunkhang P."/>
            <person name="Pierre F."/>
            <person name="Priest M."/>
            <person name="Raghuraman S."/>
            <person name="Rege F."/>
            <person name="Reyes R."/>
            <person name="Rise C."/>
            <person name="Rogov P."/>
            <person name="Ross K."/>
            <person name="Ryan E."/>
            <person name="Settipalli S."/>
            <person name="Shea T."/>
            <person name="Sherpa N."/>
            <person name="Shi L."/>
            <person name="Shih D."/>
            <person name="Sparrow T."/>
            <person name="Spaulding J."/>
            <person name="Stalker J."/>
            <person name="Stange-Thomann N."/>
            <person name="Stavropoulos S."/>
            <person name="Stone C."/>
            <person name="Strader C."/>
            <person name="Tesfaye S."/>
            <person name="Thomson T."/>
            <person name="Thoulutsang Y."/>
            <person name="Thoulutsang D."/>
            <person name="Topham K."/>
            <person name="Topping I."/>
            <person name="Tsamla T."/>
            <person name="Vassiliev H."/>
            <person name="Vo A."/>
            <person name="Wangchuk T."/>
            <person name="Wangdi T."/>
            <person name="Weiand M."/>
            <person name="Wilkinson J."/>
            <person name="Wilson A."/>
            <person name="Yadav S."/>
            <person name="Young G."/>
            <person name="Yu Q."/>
            <person name="Zembek L."/>
            <person name="Zhong D."/>
            <person name="Zimmer A."/>
            <person name="Zwirko Z."/>
            <person name="Jaffe D.B."/>
            <person name="Alvarez P."/>
            <person name="Brockman W."/>
            <person name="Butler J."/>
            <person name="Chin C."/>
            <person name="Gnerre S."/>
            <person name="MacCallum I."/>
            <person name="Graves J.A."/>
            <person name="Ponting C.P."/>
            <person name="Breen M."/>
            <person name="Samollow P.B."/>
            <person name="Lander E.S."/>
            <person name="Lindblad-Toh K."/>
        </authorList>
    </citation>
    <scope>NUCLEOTIDE SEQUENCE [LARGE SCALE GENOMIC DNA]</scope>
</reference>
<keyword evidence="4" id="KW-0929">Antimicrobial</keyword>
<reference evidence="9" key="3">
    <citation type="submission" date="2025-09" db="UniProtKB">
        <authorList>
            <consortium name="Ensembl"/>
        </authorList>
    </citation>
    <scope>IDENTIFICATION</scope>
</reference>
<dbReference type="PANTHER" id="PTHR10206">
    <property type="entry name" value="CATHELICIDIN"/>
    <property type="match status" value="1"/>
</dbReference>
<evidence type="ECO:0000256" key="3">
    <source>
        <dbReference type="ARBA" id="ARBA00022525"/>
    </source>
</evidence>
<dbReference type="GO" id="GO:0045087">
    <property type="term" value="P:innate immune response"/>
    <property type="evidence" value="ECO:0000318"/>
    <property type="project" value="GO_Central"/>
</dbReference>
<evidence type="ECO:0000256" key="6">
    <source>
        <dbReference type="ARBA" id="ARBA00023022"/>
    </source>
</evidence>
<evidence type="ECO:0000256" key="7">
    <source>
        <dbReference type="ARBA" id="ARBA00023157"/>
    </source>
</evidence>
<comment type="similarity">
    <text evidence="2">Belongs to the cathelicidin family.</text>
</comment>
<dbReference type="STRING" id="13616.ENSMODP00000051330"/>
<feature type="chain" id="PRO_5023867999" description="Retinoic acid receptor responder protein 2" evidence="8">
    <location>
        <begin position="21"/>
        <end position="177"/>
    </location>
</feature>